<dbReference type="EMBL" id="VSSQ01011350">
    <property type="protein sequence ID" value="MPM46622.1"/>
    <property type="molecule type" value="Genomic_DNA"/>
</dbReference>
<protein>
    <submittedName>
        <fullName evidence="2">Uncharacterized protein</fullName>
    </submittedName>
</protein>
<evidence type="ECO:0000313" key="2">
    <source>
        <dbReference type="EMBL" id="MPM46622.1"/>
    </source>
</evidence>
<feature type="compositionally biased region" description="Polar residues" evidence="1">
    <location>
        <begin position="310"/>
        <end position="326"/>
    </location>
</feature>
<name>A0A645A0Q7_9ZZZZ</name>
<feature type="region of interest" description="Disordered" evidence="1">
    <location>
        <begin position="286"/>
        <end position="351"/>
    </location>
</feature>
<organism evidence="2">
    <name type="scientific">bioreactor metagenome</name>
    <dbReference type="NCBI Taxonomy" id="1076179"/>
    <lineage>
        <taxon>unclassified sequences</taxon>
        <taxon>metagenomes</taxon>
        <taxon>ecological metagenomes</taxon>
    </lineage>
</organism>
<feature type="compositionally biased region" description="Basic and acidic residues" evidence="1">
    <location>
        <begin position="329"/>
        <end position="338"/>
    </location>
</feature>
<accession>A0A645A0Q7</accession>
<comment type="caution">
    <text evidence="2">The sequence shown here is derived from an EMBL/GenBank/DDBJ whole genome shotgun (WGS) entry which is preliminary data.</text>
</comment>
<evidence type="ECO:0000256" key="1">
    <source>
        <dbReference type="SAM" id="MobiDB-lite"/>
    </source>
</evidence>
<reference evidence="2" key="1">
    <citation type="submission" date="2019-08" db="EMBL/GenBank/DDBJ databases">
        <authorList>
            <person name="Kucharzyk K."/>
            <person name="Murdoch R.W."/>
            <person name="Higgins S."/>
            <person name="Loffler F."/>
        </authorList>
    </citation>
    <scope>NUCLEOTIDE SEQUENCE</scope>
</reference>
<dbReference type="AlphaFoldDB" id="A0A645A0Q7"/>
<sequence length="388" mass="39907">MIGGFHPQAAVFVLIAAGGAVQLQGGQVAAQALLPLGVGGQVGLQRSGCPGENAAQFGILTAHRLAAFPQAALVLAAAEEYRQLLIGGCQKIGKVQAAGGEMGRKVGGQGAAPVHHGGGGVVEGVEGCYIIPLPAIVPEGAAAAHTVGGPVEHQRHVGRVFRRGVKGAPEALVQLAEGGRGFIHARAHIFGGLLGGFSLGFPQQRRVDPAQHPLGEQHEANRSHEDLVQAGNTRAAFPGPENAGGVGQHEGQGGGQPAFLFKRAGHQPGKAIGHAVIRSGAACQIHGKPRADTGGRAVSKPAPEGHQHHQQSGRQTAQRNITQQVNLGKGHEHRDAQHQHAHRPPQIGLGLVLRPGGEGGAVEIHRRAGKNQLGEEKNYIRGKPATVG</sequence>
<proteinExistence type="predicted"/>
<gene>
    <name evidence="2" type="ORF">SDC9_93327</name>
</gene>